<keyword evidence="5" id="KW-0902">Two-component regulatory system</keyword>
<dbReference type="SUPFAM" id="SSF46689">
    <property type="entry name" value="Homeodomain-like"/>
    <property type="match status" value="2"/>
</dbReference>
<evidence type="ECO:0000256" key="7">
    <source>
        <dbReference type="ARBA" id="ARBA00023125"/>
    </source>
</evidence>
<dbReference type="Pfam" id="PF00072">
    <property type="entry name" value="Response_reg"/>
    <property type="match status" value="1"/>
</dbReference>
<evidence type="ECO:0000259" key="12">
    <source>
        <dbReference type="PROSITE" id="PS50110"/>
    </source>
</evidence>
<evidence type="ECO:0000256" key="2">
    <source>
        <dbReference type="ARBA" id="ARBA00018672"/>
    </source>
</evidence>
<dbReference type="CDD" id="cd17536">
    <property type="entry name" value="REC_YesN-like"/>
    <property type="match status" value="1"/>
</dbReference>
<dbReference type="PANTHER" id="PTHR42713">
    <property type="entry name" value="HISTIDINE KINASE-RELATED"/>
    <property type="match status" value="1"/>
</dbReference>
<dbReference type="PROSITE" id="PS01124">
    <property type="entry name" value="HTH_ARAC_FAMILY_2"/>
    <property type="match status" value="1"/>
</dbReference>
<name>A0A923LHF6_9FIRM</name>
<keyword evidence="3" id="KW-0963">Cytoplasm</keyword>
<keyword evidence="8" id="KW-0804">Transcription</keyword>
<evidence type="ECO:0000313" key="13">
    <source>
        <dbReference type="EMBL" id="MBC5688837.1"/>
    </source>
</evidence>
<feature type="modified residue" description="4-aspartylphosphate" evidence="10">
    <location>
        <position position="55"/>
    </location>
</feature>
<evidence type="ECO:0000256" key="9">
    <source>
        <dbReference type="ARBA" id="ARBA00024867"/>
    </source>
</evidence>
<dbReference type="GO" id="GO:0043565">
    <property type="term" value="F:sequence-specific DNA binding"/>
    <property type="evidence" value="ECO:0007669"/>
    <property type="project" value="InterPro"/>
</dbReference>
<keyword evidence="7" id="KW-0238">DNA-binding</keyword>
<evidence type="ECO:0000259" key="11">
    <source>
        <dbReference type="PROSITE" id="PS01124"/>
    </source>
</evidence>
<comment type="function">
    <text evidence="9">May play the central regulatory role in sporulation. It may be an element of the effector pathway responsible for the activation of sporulation genes in response to nutritional stress. Spo0A may act in concert with spo0H (a sigma factor) to control the expression of some genes that are critical to the sporulation process.</text>
</comment>
<dbReference type="AlphaFoldDB" id="A0A923LHF6"/>
<sequence>MFKVLIVDDEIYVVALIQKLISWGKYQMEIAATANDGVAALSLVKEIVPDLVIVDVRMPGYDGLTFMNEVRKFNTNVKFIVISGHKQFDYAREALRSNVADYLLKPINKEELECAVRRVYEQLAETQQRENSLKEISIQLDAGRKQAQKIFFEHVLKGDISFPCELFSINEQYLTHFRPGIFQMCALVLDASANISDSGKTVPLLLMEARTVLFSALQELCMEILEYTYKNISFFFLNYTVEKQDSLLPVLKKHLENCERSTKKFAGLSFHICLGSLCNEPLSFSDTASSLIKCLLSRTALWNKKLLTPSELHTAPELLNTIIDYRKEALSNALASLNESEIRRCIKDMYSRAYYVLEEDSLLYYRLYVKLLEKIYLYFHDIGVCNESETAFKERMLKLYISASSPQEYAASLSTETARMVAENQLSADSRSTPPPIRIVKRYIAEHYSEDISLSDAAKIVNLSPVYLSRLFKKEEGINFLDYLNQYRIDISKNLLKDVKHNILETASLSGFGSTKYFSKIFKKTVGITPSEYRKRHLGTNGGEK</sequence>
<evidence type="ECO:0000313" key="14">
    <source>
        <dbReference type="Proteomes" id="UP000652477"/>
    </source>
</evidence>
<dbReference type="InterPro" id="IPR020449">
    <property type="entry name" value="Tscrpt_reg_AraC-type_HTH"/>
</dbReference>
<dbReference type="Gene3D" id="1.10.10.60">
    <property type="entry name" value="Homeodomain-like"/>
    <property type="match status" value="2"/>
</dbReference>
<keyword evidence="14" id="KW-1185">Reference proteome</keyword>
<dbReference type="GO" id="GO:0005737">
    <property type="term" value="C:cytoplasm"/>
    <property type="evidence" value="ECO:0007669"/>
    <property type="project" value="UniProtKB-SubCell"/>
</dbReference>
<dbReference type="InterPro" id="IPR051552">
    <property type="entry name" value="HptR"/>
</dbReference>
<accession>A0A923LHF6</accession>
<dbReference type="InterPro" id="IPR009057">
    <property type="entry name" value="Homeodomain-like_sf"/>
</dbReference>
<dbReference type="InterPro" id="IPR011006">
    <property type="entry name" value="CheY-like_superfamily"/>
</dbReference>
<dbReference type="PRINTS" id="PR00032">
    <property type="entry name" value="HTHARAC"/>
</dbReference>
<reference evidence="13" key="1">
    <citation type="submission" date="2020-08" db="EMBL/GenBank/DDBJ databases">
        <title>Genome public.</title>
        <authorList>
            <person name="Liu C."/>
            <person name="Sun Q."/>
        </authorList>
    </citation>
    <scope>NUCLEOTIDE SEQUENCE</scope>
    <source>
        <strain evidence="13">NSJ-55</strain>
    </source>
</reference>
<evidence type="ECO:0000256" key="10">
    <source>
        <dbReference type="PROSITE-ProRule" id="PRU00169"/>
    </source>
</evidence>
<dbReference type="PROSITE" id="PS50110">
    <property type="entry name" value="RESPONSE_REGULATORY"/>
    <property type="match status" value="1"/>
</dbReference>
<evidence type="ECO:0000256" key="5">
    <source>
        <dbReference type="ARBA" id="ARBA00023012"/>
    </source>
</evidence>
<dbReference type="Gene3D" id="3.40.50.2300">
    <property type="match status" value="1"/>
</dbReference>
<dbReference type="PROSITE" id="PS00041">
    <property type="entry name" value="HTH_ARAC_FAMILY_1"/>
    <property type="match status" value="1"/>
</dbReference>
<keyword evidence="6" id="KW-0805">Transcription regulation</keyword>
<dbReference type="GO" id="GO:0000160">
    <property type="term" value="P:phosphorelay signal transduction system"/>
    <property type="evidence" value="ECO:0007669"/>
    <property type="project" value="UniProtKB-KW"/>
</dbReference>
<dbReference type="PANTHER" id="PTHR42713:SF3">
    <property type="entry name" value="TRANSCRIPTIONAL REGULATORY PROTEIN HPTR"/>
    <property type="match status" value="1"/>
</dbReference>
<dbReference type="GO" id="GO:0003700">
    <property type="term" value="F:DNA-binding transcription factor activity"/>
    <property type="evidence" value="ECO:0007669"/>
    <property type="project" value="InterPro"/>
</dbReference>
<gene>
    <name evidence="13" type="ORF">H8S37_07855</name>
</gene>
<evidence type="ECO:0000256" key="3">
    <source>
        <dbReference type="ARBA" id="ARBA00022490"/>
    </source>
</evidence>
<dbReference type="EMBL" id="JACOPF010000001">
    <property type="protein sequence ID" value="MBC5688837.1"/>
    <property type="molecule type" value="Genomic_DNA"/>
</dbReference>
<dbReference type="RefSeq" id="WP_186875422.1">
    <property type="nucleotide sequence ID" value="NZ_JACOPF010000001.1"/>
</dbReference>
<dbReference type="InterPro" id="IPR018062">
    <property type="entry name" value="HTH_AraC-typ_CS"/>
</dbReference>
<dbReference type="InterPro" id="IPR001789">
    <property type="entry name" value="Sig_transdc_resp-reg_receiver"/>
</dbReference>
<organism evidence="13 14">
    <name type="scientific">Mediterraneibacter hominis</name>
    <dbReference type="NCBI Taxonomy" id="2763054"/>
    <lineage>
        <taxon>Bacteria</taxon>
        <taxon>Bacillati</taxon>
        <taxon>Bacillota</taxon>
        <taxon>Clostridia</taxon>
        <taxon>Lachnospirales</taxon>
        <taxon>Lachnospiraceae</taxon>
        <taxon>Mediterraneibacter</taxon>
    </lineage>
</organism>
<dbReference type="SMART" id="SM00448">
    <property type="entry name" value="REC"/>
    <property type="match status" value="1"/>
</dbReference>
<evidence type="ECO:0000256" key="1">
    <source>
        <dbReference type="ARBA" id="ARBA00004496"/>
    </source>
</evidence>
<keyword evidence="4 10" id="KW-0597">Phosphoprotein</keyword>
<dbReference type="Pfam" id="PF12833">
    <property type="entry name" value="HTH_18"/>
    <property type="match status" value="1"/>
</dbReference>
<feature type="domain" description="HTH araC/xylS-type" evidence="11">
    <location>
        <begin position="438"/>
        <end position="536"/>
    </location>
</feature>
<dbReference type="SUPFAM" id="SSF52172">
    <property type="entry name" value="CheY-like"/>
    <property type="match status" value="1"/>
</dbReference>
<dbReference type="InterPro" id="IPR018060">
    <property type="entry name" value="HTH_AraC"/>
</dbReference>
<evidence type="ECO:0000256" key="4">
    <source>
        <dbReference type="ARBA" id="ARBA00022553"/>
    </source>
</evidence>
<comment type="subcellular location">
    <subcellularLocation>
        <location evidence="1">Cytoplasm</location>
    </subcellularLocation>
</comment>
<proteinExistence type="predicted"/>
<dbReference type="Proteomes" id="UP000652477">
    <property type="component" value="Unassembled WGS sequence"/>
</dbReference>
<protein>
    <recommendedName>
        <fullName evidence="2">Stage 0 sporulation protein A homolog</fullName>
    </recommendedName>
</protein>
<evidence type="ECO:0000256" key="8">
    <source>
        <dbReference type="ARBA" id="ARBA00023163"/>
    </source>
</evidence>
<comment type="caution">
    <text evidence="13">The sequence shown here is derived from an EMBL/GenBank/DDBJ whole genome shotgun (WGS) entry which is preliminary data.</text>
</comment>
<dbReference type="SMART" id="SM00342">
    <property type="entry name" value="HTH_ARAC"/>
    <property type="match status" value="1"/>
</dbReference>
<evidence type="ECO:0000256" key="6">
    <source>
        <dbReference type="ARBA" id="ARBA00023015"/>
    </source>
</evidence>
<feature type="domain" description="Response regulatory" evidence="12">
    <location>
        <begin position="3"/>
        <end position="120"/>
    </location>
</feature>